<dbReference type="Proteomes" id="UP001331515">
    <property type="component" value="Unassembled WGS sequence"/>
</dbReference>
<dbReference type="PANTHER" id="PTHR22692:SF34">
    <property type="entry name" value="MYOSIN VIIA"/>
    <property type="match status" value="1"/>
</dbReference>
<dbReference type="InterPro" id="IPR036961">
    <property type="entry name" value="Kinesin_motor_dom_sf"/>
</dbReference>
<keyword evidence="6 12" id="KW-0547">Nucleotide-binding</keyword>
<feature type="domain" description="FERM" evidence="15">
    <location>
        <begin position="1893"/>
        <end position="2196"/>
    </location>
</feature>
<dbReference type="InterPro" id="IPR001609">
    <property type="entry name" value="Myosin_head_motor_dom-like"/>
</dbReference>
<evidence type="ECO:0000256" key="1">
    <source>
        <dbReference type="ARBA" id="ARBA00004496"/>
    </source>
</evidence>
<dbReference type="CDD" id="cd22265">
    <property type="entry name" value="UDM1_RNF168"/>
    <property type="match status" value="1"/>
</dbReference>
<feature type="domain" description="MyTH4" evidence="16">
    <location>
        <begin position="1047"/>
        <end position="1283"/>
    </location>
</feature>
<evidence type="ECO:0000259" key="15">
    <source>
        <dbReference type="PROSITE" id="PS50057"/>
    </source>
</evidence>
<dbReference type="InterPro" id="IPR002404">
    <property type="entry name" value="IRS_PTB"/>
</dbReference>
<dbReference type="CDD" id="cd23767">
    <property type="entry name" value="IQCD"/>
    <property type="match status" value="1"/>
</dbReference>
<dbReference type="SUPFAM" id="SSF54236">
    <property type="entry name" value="Ubiquitin-like"/>
    <property type="match status" value="2"/>
</dbReference>
<dbReference type="FunFam" id="3.10.20.90:FF:000051">
    <property type="entry name" value="Unconventional myosin-VIIa"/>
    <property type="match status" value="1"/>
</dbReference>
<dbReference type="GO" id="GO:0005737">
    <property type="term" value="C:cytoplasm"/>
    <property type="evidence" value="ECO:0007669"/>
    <property type="project" value="UniProtKB-SubCell"/>
</dbReference>
<dbReference type="Pfam" id="PF02174">
    <property type="entry name" value="IRS"/>
    <property type="match status" value="1"/>
</dbReference>
<evidence type="ECO:0000259" key="16">
    <source>
        <dbReference type="PROSITE" id="PS51016"/>
    </source>
</evidence>
<dbReference type="Gene3D" id="1.10.10.820">
    <property type="match status" value="1"/>
</dbReference>
<comment type="caution">
    <text evidence="18">The sequence shown here is derived from an EMBL/GenBank/DDBJ whole genome shotgun (WGS) entry which is preliminary data.</text>
</comment>
<dbReference type="Pfam" id="PF21998">
    <property type="entry name" value="FERM_C1_MyoVII"/>
    <property type="match status" value="1"/>
</dbReference>
<dbReference type="GO" id="GO:0030182">
    <property type="term" value="P:neuron differentiation"/>
    <property type="evidence" value="ECO:0007669"/>
    <property type="project" value="UniProtKB-ARBA"/>
</dbReference>
<feature type="compositionally biased region" description="Basic and acidic residues" evidence="13">
    <location>
        <begin position="918"/>
        <end position="929"/>
    </location>
</feature>
<dbReference type="Gene3D" id="6.20.240.20">
    <property type="match status" value="1"/>
</dbReference>
<reference evidence="18 19" key="1">
    <citation type="journal article" date="2023" name="Mol. Biol. Evol.">
        <title>Genomics of Secondarily Temperate Adaptation in the Only Non-Antarctic Icefish.</title>
        <authorList>
            <person name="Rivera-Colon A.G."/>
            <person name="Rayamajhi N."/>
            <person name="Minhas B.F."/>
            <person name="Madrigal G."/>
            <person name="Bilyk K.T."/>
            <person name="Yoon V."/>
            <person name="Hune M."/>
            <person name="Gregory S."/>
            <person name="Cheng C.H.C."/>
            <person name="Catchen J.M."/>
        </authorList>
    </citation>
    <scope>NUCLEOTIDE SEQUENCE [LARGE SCALE GENOMIC DNA]</scope>
    <source>
        <tissue evidence="18">White muscle</tissue>
    </source>
</reference>
<dbReference type="InterPro" id="IPR014352">
    <property type="entry name" value="FERM/acyl-CoA-bd_prot_sf"/>
</dbReference>
<evidence type="ECO:0000256" key="8">
    <source>
        <dbReference type="ARBA" id="ARBA00023123"/>
    </source>
</evidence>
<sequence>MYKRREYVELYEKDLAKWALLRNVNTVVKHSTLLPGDYVWLDLKSGGEFEVSVGAVVKLCDSGQIQVLDDEGNEHWISPQNATNIKPMHPTSIHGVEDMIRLGDLNEAGILRNLLIRYTEKLIYTYTGSILVAVNPYQLLPIYTADQIRLYTNKKIGEMPPHIFAIADNCYFNMQRNNRDQCCIISGESGAGKTESTKLILQFLAAISGQHSWIEQQVLEANPILEAFGNAKTIRNDNSSRFGKYIDIHFNKRGAIEGAKIEQYLLEKSRVCRQAHDERNYHVFYCMLKGMTPEEKKRLGLSRASDYTYLTMGTCTVCDGRDDLKEYSNIRSAMKVLMFTDKENWEIYKLLATILHMGNLRYEARTYDNLDACEVVRSPHLTTTATLLEVDGKDLMNCLTSRTLITRGETVSTPLSMEQALDVRDAFVKGIYGRLFVWIVEKINAAIYKPTSSQPKALRRSIGLLDIFGFENFTVNSFEQLCINFANENLQQFFVRHVFKLEQEEYNLENINWQHIEFTDNQDALDMIAIKPMNIISLIDEESRFPRGTDTTMLNKLNFQHKLNTYYIPPKNNHETQFGIQHFAGVVYYETRGFLEKNRDTLYGDIIQLVHSSKNKFIKQIFQADVAMGAETRKRSPTLSSQFKRSLELLMRTLSVCQPFFVRCIKPNEHKKPMLFDRELCVRQLRYSGMMETIRIRRAGYPIRYTFVEFVDRYRVLMPGVKPAYKQEDLRGTCQRIAEAVLGRDDDWQMGKTKIFLKDHHDMLLEIERDKAITDKVILIQKVVRGFKDRSNFLKMKKSAVLIQKTWRGYQCRKNYGAMRAGFSRLQALVRSRKLCASYHVARQRITGFQGRCRGFLVRRAFRHRLWAVITIQAHTRGMIARRLYRRLQGEYRRRLEAEKMRLAEETKLRNQMSAKRAKAEAERKHQERLAQLATEDAEREKKEKQEARRKKEMVEQMEKARLEPVNDSDMVDKMFGFLGTTASFPGQEGQAPAGFEDLERTHQELQEEDLDEALPLPEDDEEEDLSEYKFAKFAATYFQGTTTHTYVRRPLKQPLLFHDDEGDQLAALAVWITVLRFMGDLPEPKYHTAISDGSEKIPVMTKIYETLGKKTYKRELQALQGEGETPHSDSHKKNSVRHKLVSLTLKKKSKITEEVTKRLNDGEYGLHGNSMLEDRPTSNLEKLHFIIGNGILRPALRDEIYCQICKQLSQNPSKSSHARGWILISLCVGCFAPSDKFLKYLRNFISSGPPGYAPYCEERLRRTFVNGTRTQPPSWLELQATKSKKPIMLPVTFMDGTTKTLLTDSATTAMELCSALSDKINLRDRFGFSLYIALFDKVSSLGSGNDHVMDAVSQCEQYAKEQGAQERNAPWRLFFRKEIFTPWHNPGDDQVATNLIYQQSVRGVKFGEYRCDRDDLAELASQQYYVDYGSEILLERLLSLIPSYIPDREISTSRTVEKWAHLIMAAHKKGIYTQKRFDPQKVKEEVVDFARHKWPLLFSRFYEAFMFSGPALPKNDLIVAVNWTGVYFVDEQEQVLLELSFPEITAVSSSRGGKLQSQSFTLATIKADEYTFTSNNAEDIRDLVVTFLEGLRKRSKFVVALQDNPNPPGEESTFLSFLKGDLILLDQDSGEQVLNSGWAHGVNGRTNQKGDFPADCVYVLPCMTRPQQEIVALVTMTPDQRQESVRVSQNLMPESDDRMKPYTLEEFSYDYFRPPPKHTLSRVMVTKNRGKDKMWSCTREPLKLPLLKKVVNHEELAQDACMAFIAMMKYMGDYPSKRSRSVNELTDQIFEGALKAEPLKDEIYCQIIKQLTDNHVKYSEEKGWELLWLCTGLFPPSNMLLPHIQRFLQSKKHHPLSGDCMQRLHKALRNGSRKYPPHLVEVEAIQHKTTQIFHKVYFPDDTDEAFEVESSTKAKDFCLNISTRLLLKSPEGFSLFVKISDKVISVPEGDFFFDFVRHLTDWIKKSRPAKEGIVPSLTYQVFFMKKLWTITVPGKDSFADSIFHYYQELPKYLRGYHKCSREEVFQLAALIYRVKFEDDKSHFPTIPKMLRELVPQDLIRQMSPDDWKRSVVAYFNKQAGKSREEAKLMFLKIIFKWPTFGSAFFEVKQTTEPNFPEILLIAINKHGVSLIDPKTKDILTTHPFTKISNWSSGNTYFHITIGNLVRGSKLLCETSLGYKMDDLLTSYISQMLTTMNRQRPGRGHSNWGRTFAHQLWRMSRSPSVSSAESKLTEDSLSSSSEDPGEGPSHYHLYRPPEEEESSEDDYL</sequence>
<evidence type="ECO:0000256" key="4">
    <source>
        <dbReference type="ARBA" id="ARBA00022490"/>
    </source>
</evidence>
<dbReference type="SMART" id="SM00015">
    <property type="entry name" value="IQ"/>
    <property type="match status" value="4"/>
</dbReference>
<feature type="domain" description="FERM" evidence="15">
    <location>
        <begin position="1288"/>
        <end position="1596"/>
    </location>
</feature>
<dbReference type="Gene3D" id="1.20.58.530">
    <property type="match status" value="1"/>
</dbReference>
<dbReference type="FunFam" id="1.20.80.10:FF:000013">
    <property type="entry name" value="Unconventional myosin-VIIa"/>
    <property type="match status" value="1"/>
</dbReference>
<keyword evidence="3 11" id="KW-0728">SH3 domain</keyword>
<feature type="compositionally biased region" description="Low complexity" evidence="13">
    <location>
        <begin position="2235"/>
        <end position="2248"/>
    </location>
</feature>
<comment type="subcellular location">
    <subcellularLocation>
        <location evidence="1">Cytoplasm</location>
    </subcellularLocation>
</comment>
<dbReference type="InterPro" id="IPR000048">
    <property type="entry name" value="IQ_motif_EF-hand-BS"/>
</dbReference>
<dbReference type="GO" id="GO:0045177">
    <property type="term" value="C:apical part of cell"/>
    <property type="evidence" value="ECO:0007669"/>
    <property type="project" value="UniProtKB-ARBA"/>
</dbReference>
<dbReference type="InterPro" id="IPR029071">
    <property type="entry name" value="Ubiquitin-like_domsf"/>
</dbReference>
<keyword evidence="8 12" id="KW-0518">Myosin</keyword>
<dbReference type="CDD" id="cd13199">
    <property type="entry name" value="FERM_C2_MyoVII"/>
    <property type="match status" value="1"/>
</dbReference>
<dbReference type="CDD" id="cd17093">
    <property type="entry name" value="FERM2_F1_Myosin-VII"/>
    <property type="match status" value="1"/>
</dbReference>
<feature type="region of interest" description="Disordered" evidence="13">
    <location>
        <begin position="907"/>
        <end position="956"/>
    </location>
</feature>
<organism evidence="18 19">
    <name type="scientific">Champsocephalus gunnari</name>
    <name type="common">Mackerel icefish</name>
    <dbReference type="NCBI Taxonomy" id="52237"/>
    <lineage>
        <taxon>Eukaryota</taxon>
        <taxon>Metazoa</taxon>
        <taxon>Chordata</taxon>
        <taxon>Craniata</taxon>
        <taxon>Vertebrata</taxon>
        <taxon>Euteleostomi</taxon>
        <taxon>Actinopterygii</taxon>
        <taxon>Neopterygii</taxon>
        <taxon>Teleostei</taxon>
        <taxon>Neoteleostei</taxon>
        <taxon>Acanthomorphata</taxon>
        <taxon>Eupercaria</taxon>
        <taxon>Perciformes</taxon>
        <taxon>Notothenioidei</taxon>
        <taxon>Channichthyidae</taxon>
        <taxon>Champsocephalus</taxon>
    </lineage>
</organism>
<dbReference type="Gene3D" id="3.10.20.90">
    <property type="entry name" value="Phosphatidylinositol 3-kinase Catalytic Subunit, Chain A, domain 1"/>
    <property type="match status" value="2"/>
</dbReference>
<feature type="region of interest" description="Disordered" evidence="13">
    <location>
        <begin position="2222"/>
        <end position="2268"/>
    </location>
</feature>
<dbReference type="Pfam" id="PF00784">
    <property type="entry name" value="MyTH4"/>
    <property type="match status" value="2"/>
</dbReference>
<dbReference type="Gene3D" id="1.20.5.190">
    <property type="match status" value="2"/>
</dbReference>
<dbReference type="CDD" id="cd13198">
    <property type="entry name" value="FERM_C1_MyoVII"/>
    <property type="match status" value="1"/>
</dbReference>
<dbReference type="InterPro" id="IPR041793">
    <property type="entry name" value="MyoVII_FERM_C1"/>
</dbReference>
<keyword evidence="4" id="KW-0963">Cytoplasm</keyword>
<dbReference type="SUPFAM" id="SSF50729">
    <property type="entry name" value="PH domain-like"/>
    <property type="match status" value="1"/>
</dbReference>
<protein>
    <recommendedName>
        <fullName evidence="20">Myosin VIIa</fullName>
    </recommendedName>
</protein>
<evidence type="ECO:0000256" key="9">
    <source>
        <dbReference type="ARBA" id="ARBA00023175"/>
    </source>
</evidence>
<dbReference type="PROSITE" id="PS51456">
    <property type="entry name" value="MYOSIN_MOTOR"/>
    <property type="match status" value="1"/>
</dbReference>
<dbReference type="Gene3D" id="1.20.120.720">
    <property type="entry name" value="Myosin VI head, motor domain, U50 subdomain"/>
    <property type="match status" value="1"/>
</dbReference>
<dbReference type="FunFam" id="1.10.10.820:FF:000001">
    <property type="entry name" value="Myosin heavy chain"/>
    <property type="match status" value="1"/>
</dbReference>
<feature type="binding site" evidence="12">
    <location>
        <begin position="187"/>
        <end position="194"/>
    </location>
    <ligand>
        <name>ATP</name>
        <dbReference type="ChEBI" id="CHEBI:30616"/>
    </ligand>
</feature>
<dbReference type="InterPro" id="IPR041794">
    <property type="entry name" value="MyoVII_FERM_C2"/>
</dbReference>
<dbReference type="SMART" id="SM00326">
    <property type="entry name" value="SH3"/>
    <property type="match status" value="1"/>
</dbReference>
<dbReference type="InterPro" id="IPR057130">
    <property type="entry name" value="Myosin_VII_N"/>
</dbReference>
<evidence type="ECO:0000256" key="10">
    <source>
        <dbReference type="ARBA" id="ARBA00023203"/>
    </source>
</evidence>
<evidence type="ECO:0000256" key="5">
    <source>
        <dbReference type="ARBA" id="ARBA00022737"/>
    </source>
</evidence>
<dbReference type="PROSITE" id="PS50057">
    <property type="entry name" value="FERM_3"/>
    <property type="match status" value="2"/>
</dbReference>
<feature type="domain" description="SH3" evidence="14">
    <location>
        <begin position="1594"/>
        <end position="1663"/>
    </location>
</feature>
<dbReference type="FunFam" id="1.25.40.530:FF:000004">
    <property type="entry name" value="Myosin VIIA"/>
    <property type="match status" value="1"/>
</dbReference>
<dbReference type="Gene3D" id="2.30.30.40">
    <property type="entry name" value="SH3 Domains"/>
    <property type="match status" value="1"/>
</dbReference>
<dbReference type="GO" id="GO:0003779">
    <property type="term" value="F:actin binding"/>
    <property type="evidence" value="ECO:0007669"/>
    <property type="project" value="UniProtKB-KW"/>
</dbReference>
<dbReference type="PROSITE" id="PS50002">
    <property type="entry name" value="SH3"/>
    <property type="match status" value="1"/>
</dbReference>
<dbReference type="InterPro" id="IPR019748">
    <property type="entry name" value="FERM_central"/>
</dbReference>
<dbReference type="GO" id="GO:0005902">
    <property type="term" value="C:microvillus"/>
    <property type="evidence" value="ECO:0007669"/>
    <property type="project" value="UniProtKB-ARBA"/>
</dbReference>
<dbReference type="SMART" id="SM00295">
    <property type="entry name" value="B41"/>
    <property type="match status" value="2"/>
</dbReference>
<evidence type="ECO:0000256" key="13">
    <source>
        <dbReference type="SAM" id="MobiDB-lite"/>
    </source>
</evidence>
<name>A0AAN8E496_CHAGU</name>
<evidence type="ECO:0000256" key="11">
    <source>
        <dbReference type="PROSITE-ProRule" id="PRU00192"/>
    </source>
</evidence>
<dbReference type="InterPro" id="IPR027417">
    <property type="entry name" value="P-loop_NTPase"/>
</dbReference>
<dbReference type="InterPro" id="IPR000299">
    <property type="entry name" value="FERM_domain"/>
</dbReference>
<dbReference type="InterPro" id="IPR038185">
    <property type="entry name" value="MyTH4_dom_sf"/>
</dbReference>
<feature type="compositionally biased region" description="Basic and acidic residues" evidence="13">
    <location>
        <begin position="937"/>
        <end position="947"/>
    </location>
</feature>
<dbReference type="InterPro" id="IPR036028">
    <property type="entry name" value="SH3-like_dom_sf"/>
</dbReference>
<dbReference type="Gene3D" id="2.30.29.30">
    <property type="entry name" value="Pleckstrin-homology domain (PH domain)/Phosphotyrosine-binding domain (PTB)"/>
    <property type="match status" value="2"/>
</dbReference>
<dbReference type="Pfam" id="PF00063">
    <property type="entry name" value="Myosin_head"/>
    <property type="match status" value="1"/>
</dbReference>
<dbReference type="SUPFAM" id="SSF50044">
    <property type="entry name" value="SH3-domain"/>
    <property type="match status" value="1"/>
</dbReference>
<dbReference type="GO" id="GO:0016459">
    <property type="term" value="C:myosin complex"/>
    <property type="evidence" value="ECO:0007669"/>
    <property type="project" value="UniProtKB-KW"/>
</dbReference>
<dbReference type="FunFam" id="3.10.20.90:FF:000036">
    <property type="entry name" value="Unconventional myosin-VIIa"/>
    <property type="match status" value="1"/>
</dbReference>
<dbReference type="InterPro" id="IPR035963">
    <property type="entry name" value="FERM_2"/>
</dbReference>
<keyword evidence="5" id="KW-0677">Repeat</keyword>
<dbReference type="InterPro" id="IPR019749">
    <property type="entry name" value="Band_41_domain"/>
</dbReference>
<feature type="domain" description="Myosin motor" evidence="17">
    <location>
        <begin position="94"/>
        <end position="770"/>
    </location>
</feature>
<dbReference type="Pfam" id="PF00373">
    <property type="entry name" value="FERM_M"/>
    <property type="match status" value="1"/>
</dbReference>
<evidence type="ECO:0000256" key="2">
    <source>
        <dbReference type="ARBA" id="ARBA00008314"/>
    </source>
</evidence>
<dbReference type="EMBL" id="JAURVH010001517">
    <property type="protein sequence ID" value="KAK5929983.1"/>
    <property type="molecule type" value="Genomic_DNA"/>
</dbReference>
<dbReference type="InterPro" id="IPR000857">
    <property type="entry name" value="MyTH4_dom"/>
</dbReference>
<dbReference type="SMART" id="SM00242">
    <property type="entry name" value="MYSc"/>
    <property type="match status" value="1"/>
</dbReference>
<dbReference type="Gene3D" id="1.20.80.10">
    <property type="match status" value="2"/>
</dbReference>
<evidence type="ECO:0008006" key="20">
    <source>
        <dbReference type="Google" id="ProtNLM"/>
    </source>
</evidence>
<dbReference type="Gene3D" id="1.25.40.530">
    <property type="entry name" value="MyTH4 domain"/>
    <property type="match status" value="3"/>
</dbReference>
<dbReference type="InterPro" id="IPR036106">
    <property type="entry name" value="MYSc_Myo7"/>
</dbReference>
<proteinExistence type="inferred from homology"/>
<dbReference type="InterPro" id="IPR011993">
    <property type="entry name" value="PH-like_dom_sf"/>
</dbReference>
<dbReference type="SUPFAM" id="SSF52540">
    <property type="entry name" value="P-loop containing nucleoside triphosphate hydrolases"/>
    <property type="match status" value="2"/>
</dbReference>
<dbReference type="FunFam" id="3.40.850.10:FF:000007">
    <property type="entry name" value="Myosin VIIA"/>
    <property type="match status" value="1"/>
</dbReference>
<dbReference type="PROSITE" id="PS50096">
    <property type="entry name" value="IQ"/>
    <property type="match status" value="3"/>
</dbReference>
<comment type="similarity">
    <text evidence="2 12">Belongs to the TRAFAC class myosin-kinesin ATPase superfamily. Myosin family.</text>
</comment>
<dbReference type="GO" id="GO:0003774">
    <property type="term" value="F:cytoskeletal motor activity"/>
    <property type="evidence" value="ECO:0007669"/>
    <property type="project" value="UniProtKB-UniRule"/>
</dbReference>
<gene>
    <name evidence="18" type="ORF">CgunFtcFv8_011170</name>
</gene>
<dbReference type="SUPFAM" id="SSF47031">
    <property type="entry name" value="Second domain of FERM"/>
    <property type="match status" value="2"/>
</dbReference>
<evidence type="ECO:0000313" key="18">
    <source>
        <dbReference type="EMBL" id="KAK5929983.1"/>
    </source>
</evidence>
<dbReference type="FunFam" id="2.30.29.30:FF:000075">
    <property type="entry name" value="unconventional myosin-VIIa"/>
    <property type="match status" value="1"/>
</dbReference>
<dbReference type="PRINTS" id="PR00193">
    <property type="entry name" value="MYOSINHEAVY"/>
</dbReference>
<dbReference type="InterPro" id="IPR001452">
    <property type="entry name" value="SH3_domain"/>
</dbReference>
<dbReference type="GO" id="GO:0007423">
    <property type="term" value="P:sensory organ development"/>
    <property type="evidence" value="ECO:0007669"/>
    <property type="project" value="UniProtKB-ARBA"/>
</dbReference>
<dbReference type="Gene3D" id="3.40.850.10">
    <property type="entry name" value="Kinesin motor domain"/>
    <property type="match status" value="1"/>
</dbReference>
<dbReference type="PANTHER" id="PTHR22692">
    <property type="entry name" value="MYOSIN VII, XV"/>
    <property type="match status" value="1"/>
</dbReference>
<evidence type="ECO:0000313" key="19">
    <source>
        <dbReference type="Proteomes" id="UP001331515"/>
    </source>
</evidence>
<dbReference type="CDD" id="cd14473">
    <property type="entry name" value="FERM_B-lobe"/>
    <property type="match status" value="2"/>
</dbReference>
<evidence type="ECO:0000259" key="14">
    <source>
        <dbReference type="PROSITE" id="PS50002"/>
    </source>
</evidence>
<dbReference type="InterPro" id="IPR051567">
    <property type="entry name" value="Unconventional_Myosin_ATPase"/>
</dbReference>
<keyword evidence="10 12" id="KW-0009">Actin-binding</keyword>
<evidence type="ECO:0000259" key="17">
    <source>
        <dbReference type="PROSITE" id="PS51456"/>
    </source>
</evidence>
<feature type="compositionally biased region" description="Acidic residues" evidence="13">
    <location>
        <begin position="2258"/>
        <end position="2268"/>
    </location>
</feature>
<dbReference type="GO" id="GO:0005524">
    <property type="term" value="F:ATP binding"/>
    <property type="evidence" value="ECO:0007669"/>
    <property type="project" value="UniProtKB-UniRule"/>
</dbReference>
<feature type="domain" description="MyTH4" evidence="16">
    <location>
        <begin position="1738"/>
        <end position="1887"/>
    </location>
</feature>
<dbReference type="Pfam" id="PF21989">
    <property type="entry name" value="RA_2"/>
    <property type="match status" value="2"/>
</dbReference>
<feature type="region of interest" description="Actin-binding" evidence="12">
    <location>
        <begin position="647"/>
        <end position="669"/>
    </location>
</feature>
<evidence type="ECO:0000256" key="6">
    <source>
        <dbReference type="ARBA" id="ARBA00022741"/>
    </source>
</evidence>
<keyword evidence="9 12" id="KW-0505">Motor protein</keyword>
<dbReference type="FunFam" id="2.30.29.30:FF:000079">
    <property type="entry name" value="unconventional myosin-VIIa"/>
    <property type="match status" value="1"/>
</dbReference>
<keyword evidence="19" id="KW-1185">Reference proteome</keyword>
<dbReference type="Pfam" id="PF24123">
    <property type="entry name" value="Myosin_VII_N"/>
    <property type="match status" value="1"/>
</dbReference>
<dbReference type="GO" id="GO:0009887">
    <property type="term" value="P:animal organ morphogenesis"/>
    <property type="evidence" value="ECO:0007669"/>
    <property type="project" value="UniProtKB-ARBA"/>
</dbReference>
<dbReference type="FunFam" id="1.20.80.10:FF:000012">
    <property type="entry name" value="Myosin VIIA"/>
    <property type="match status" value="1"/>
</dbReference>
<evidence type="ECO:0000256" key="12">
    <source>
        <dbReference type="PROSITE-ProRule" id="PRU00782"/>
    </source>
</evidence>
<keyword evidence="7 12" id="KW-0067">ATP-binding</keyword>
<dbReference type="CDD" id="cd17092">
    <property type="entry name" value="FERM1_F1_Myosin-VII"/>
    <property type="match status" value="1"/>
</dbReference>
<evidence type="ECO:0000256" key="3">
    <source>
        <dbReference type="ARBA" id="ARBA00022443"/>
    </source>
</evidence>
<dbReference type="CDD" id="cd01381">
    <property type="entry name" value="MYSc_Myo7"/>
    <property type="match status" value="1"/>
</dbReference>
<evidence type="ECO:0000256" key="7">
    <source>
        <dbReference type="ARBA" id="ARBA00022840"/>
    </source>
</evidence>
<dbReference type="PROSITE" id="PS51016">
    <property type="entry name" value="MYTH4"/>
    <property type="match status" value="2"/>
</dbReference>
<dbReference type="GO" id="GO:0007605">
    <property type="term" value="P:sensory perception of sound"/>
    <property type="evidence" value="ECO:0007669"/>
    <property type="project" value="UniProtKB-ARBA"/>
</dbReference>
<accession>A0AAN8E496</accession>
<dbReference type="SMART" id="SM00139">
    <property type="entry name" value="MyTH4"/>
    <property type="match status" value="2"/>
</dbReference>
<dbReference type="Pfam" id="PF00612">
    <property type="entry name" value="IQ"/>
    <property type="match status" value="3"/>
</dbReference>